<name>A0A3A6TYC5_9GAMM</name>
<protein>
    <recommendedName>
        <fullName evidence="4">ATP-binding protein</fullName>
    </recommendedName>
</protein>
<dbReference type="AlphaFoldDB" id="A0A3A6TYC5"/>
<feature type="region of interest" description="Disordered" evidence="1">
    <location>
        <begin position="408"/>
        <end position="446"/>
    </location>
</feature>
<dbReference type="SUPFAM" id="SSF55874">
    <property type="entry name" value="ATPase domain of HSP90 chaperone/DNA topoisomerase II/histidine kinase"/>
    <property type="match status" value="1"/>
</dbReference>
<dbReference type="InterPro" id="IPR036890">
    <property type="entry name" value="HATPase_C_sf"/>
</dbReference>
<dbReference type="RefSeq" id="WP_121851610.1">
    <property type="nucleotide sequence ID" value="NZ_CP037952.1"/>
</dbReference>
<evidence type="ECO:0000313" key="2">
    <source>
        <dbReference type="EMBL" id="RJY19530.1"/>
    </source>
</evidence>
<evidence type="ECO:0000313" key="3">
    <source>
        <dbReference type="Proteomes" id="UP000273022"/>
    </source>
</evidence>
<gene>
    <name evidence="2" type="ORF">D5R81_00030</name>
</gene>
<dbReference type="Gene3D" id="3.30.565.10">
    <property type="entry name" value="Histidine kinase-like ATPase, C-terminal domain"/>
    <property type="match status" value="1"/>
</dbReference>
<feature type="compositionally biased region" description="Basic and acidic residues" evidence="1">
    <location>
        <begin position="418"/>
        <end position="427"/>
    </location>
</feature>
<keyword evidence="3" id="KW-1185">Reference proteome</keyword>
<dbReference type="Proteomes" id="UP000273022">
    <property type="component" value="Unassembled WGS sequence"/>
</dbReference>
<dbReference type="OrthoDB" id="9813438at2"/>
<comment type="caution">
    <text evidence="2">The sequence shown here is derived from an EMBL/GenBank/DDBJ whole genome shotgun (WGS) entry which is preliminary data.</text>
</comment>
<proteinExistence type="predicted"/>
<dbReference type="Pfam" id="PF13589">
    <property type="entry name" value="HATPase_c_3"/>
    <property type="match status" value="1"/>
</dbReference>
<accession>A0A3A6TYC5</accession>
<organism evidence="2 3">
    <name type="scientific">Parashewanella spongiae</name>
    <dbReference type="NCBI Taxonomy" id="342950"/>
    <lineage>
        <taxon>Bacteria</taxon>
        <taxon>Pseudomonadati</taxon>
        <taxon>Pseudomonadota</taxon>
        <taxon>Gammaproteobacteria</taxon>
        <taxon>Alteromonadales</taxon>
        <taxon>Shewanellaceae</taxon>
        <taxon>Parashewanella</taxon>
    </lineage>
</organism>
<sequence>MNEAIFETKFEARNVNASRLIFGLANIGYKPYAAIEDIIDNSVSADATKVTIVIDIKDGCTLTEKNNIEKLVIIDNGKGMSNGTIRTALDIGSEVSYDKNSLSKYGFGLKSAGLSLGQNISVFSKRQEHGFTNLLCLDVPTIEENKAYGVLVDEVSDSHRVYLSNMDMGTVVSISSIVIHDTANSLKNKLVSRLGVIYYEFLTRKENNLEIEIILNGKPLRVVPQDILRREESLASYDEYNYDCKTPCKVITDKKLKLSYADENISPITINATIFPQAKMSTFAGFTSDEREKIKSYGVSSATSGFFIFRNDRLICWGDNLSIITRDLRTFRARIDITSEHDEVLNVDVSKQNLVFPDEFLDELSLICRIPKSDAEKAFKQCALMLDHDGDREGEQSSESVLDIVEEDPVTQIEPTDPEQKTKRRESIISSQDTEQIIDDSASESSHHKIRYQDTLKTPNLWQSSLDPDYGTIVSINKSHQFYQLVLQNLKAADPKRQAIECFIYCVAVGEIKTKENLKGVDFDDIEKTLSRFETVTSWNLQNWTAHNQDLFD</sequence>
<dbReference type="EMBL" id="QYYH01000001">
    <property type="protein sequence ID" value="RJY19530.1"/>
    <property type="molecule type" value="Genomic_DNA"/>
</dbReference>
<reference evidence="2 3" key="1">
    <citation type="submission" date="2018-09" db="EMBL/GenBank/DDBJ databases">
        <title>Phylogeny of the Shewanellaceae, and recommendation for two new genera, Pseudoshewanella and Parashewanella.</title>
        <authorList>
            <person name="Wang G."/>
        </authorList>
    </citation>
    <scope>NUCLEOTIDE SEQUENCE [LARGE SCALE GENOMIC DNA]</scope>
    <source>
        <strain evidence="2 3">KCTC 22492</strain>
    </source>
</reference>
<evidence type="ECO:0008006" key="4">
    <source>
        <dbReference type="Google" id="ProtNLM"/>
    </source>
</evidence>
<evidence type="ECO:0000256" key="1">
    <source>
        <dbReference type="SAM" id="MobiDB-lite"/>
    </source>
</evidence>